<dbReference type="RefSeq" id="WP_076627142.1">
    <property type="nucleotide sequence ID" value="NZ_CP019312.1"/>
</dbReference>
<gene>
    <name evidence="1" type="ORF">BWR18_05965</name>
</gene>
<keyword evidence="2" id="KW-1185">Reference proteome</keyword>
<dbReference type="InterPro" id="IPR036709">
    <property type="entry name" value="Autotransporte_beta_dom_sf"/>
</dbReference>
<reference evidence="1 2" key="1">
    <citation type="submission" date="2017-01" db="EMBL/GenBank/DDBJ databases">
        <title>Complete genome of Tateyamaria omphalii DOK1-4 isolated from seawater in Dokdo.</title>
        <authorList>
            <person name="Kim J.H."/>
            <person name="Chi W.-J."/>
        </authorList>
    </citation>
    <scope>NUCLEOTIDE SEQUENCE [LARGE SCALE GENOMIC DNA]</scope>
    <source>
        <strain evidence="1 2">DOK1-4</strain>
    </source>
</reference>
<proteinExistence type="predicted"/>
<dbReference type="AlphaFoldDB" id="A0A1P8MTJ1"/>
<dbReference type="EMBL" id="CP019312">
    <property type="protein sequence ID" value="APX11279.1"/>
    <property type="molecule type" value="Genomic_DNA"/>
</dbReference>
<dbReference type="STRING" id="299262.BWR18_05965"/>
<evidence type="ECO:0000313" key="1">
    <source>
        <dbReference type="EMBL" id="APX11279.1"/>
    </source>
</evidence>
<dbReference type="SUPFAM" id="SSF103515">
    <property type="entry name" value="Autotransporter"/>
    <property type="match status" value="1"/>
</dbReference>
<organism evidence="1 2">
    <name type="scientific">Tateyamaria omphalii</name>
    <dbReference type="NCBI Taxonomy" id="299262"/>
    <lineage>
        <taxon>Bacteria</taxon>
        <taxon>Pseudomonadati</taxon>
        <taxon>Pseudomonadota</taxon>
        <taxon>Alphaproteobacteria</taxon>
        <taxon>Rhodobacterales</taxon>
        <taxon>Roseobacteraceae</taxon>
        <taxon>Tateyamaria</taxon>
    </lineage>
</organism>
<evidence type="ECO:0000313" key="2">
    <source>
        <dbReference type="Proteomes" id="UP000186336"/>
    </source>
</evidence>
<evidence type="ECO:0008006" key="3">
    <source>
        <dbReference type="Google" id="ProtNLM"/>
    </source>
</evidence>
<dbReference type="Proteomes" id="UP000186336">
    <property type="component" value="Chromosome"/>
</dbReference>
<dbReference type="KEGG" id="tom:BWR18_05965"/>
<sequence>MNKTYAQTAVHAEPVSLKRTKSALRYAVLVLAALICGSGIEGHAQADAAKTEQLMFQLQIARMNRLIRHQPDLSPFLSGAGSGALNADIKDDKGTLTFSSGVDRRLWARANGRWDEDGLRMDKYGFGAMGVHVYVAPTLIVGGMIEADYLAQAGATSDRKGMGAMAGSYFLARNANHPLFFDGRLLVGKASDGIRLSGQGTGQPDTRRGLAQLRLSGQLRYDVTTLTPNILVSHAVDDVSSTQRGARIGQSLSMQHIRVGLDFRQTMRHMNGARFIIKGGGAVSDTSTRRYGYSAFLMPVERKRNGRVNLGFSYVTDAGGTLEIDSFVDGLGGRARQNYGLKAGFDIRF</sequence>
<name>A0A1P8MTJ1_9RHOB</name>
<dbReference type="OrthoDB" id="9773411at2"/>
<accession>A0A1P8MTJ1</accession>
<protein>
    <recommendedName>
        <fullName evidence="3">Autotransporter domain-containing protein</fullName>
    </recommendedName>
</protein>